<dbReference type="OrthoDB" id="2591431at2759"/>
<evidence type="ECO:0000256" key="2">
    <source>
        <dbReference type="SAM" id="Phobius"/>
    </source>
</evidence>
<gene>
    <name evidence="4" type="ORF">EHS24_009187</name>
</gene>
<keyword evidence="3" id="KW-0732">Signal</keyword>
<reference evidence="4 5" key="1">
    <citation type="submission" date="2018-11" db="EMBL/GenBank/DDBJ databases">
        <title>Genome sequence of Apiotrichum porosum DSM 27194.</title>
        <authorList>
            <person name="Aliyu H."/>
            <person name="Gorte O."/>
            <person name="Ochsenreither K."/>
        </authorList>
    </citation>
    <scope>NUCLEOTIDE SEQUENCE [LARGE SCALE GENOMIC DNA]</scope>
    <source>
        <strain evidence="4 5">DSM 27194</strain>
    </source>
</reference>
<evidence type="ECO:0000313" key="5">
    <source>
        <dbReference type="Proteomes" id="UP000279236"/>
    </source>
</evidence>
<feature type="compositionally biased region" description="Polar residues" evidence="1">
    <location>
        <begin position="425"/>
        <end position="434"/>
    </location>
</feature>
<keyword evidence="2" id="KW-0812">Transmembrane</keyword>
<feature type="signal peptide" evidence="3">
    <location>
        <begin position="1"/>
        <end position="30"/>
    </location>
</feature>
<feature type="region of interest" description="Disordered" evidence="1">
    <location>
        <begin position="415"/>
        <end position="448"/>
    </location>
</feature>
<dbReference type="GeneID" id="39593730"/>
<dbReference type="EMBL" id="RSCE01000008">
    <property type="protein sequence ID" value="RSH80605.1"/>
    <property type="molecule type" value="Genomic_DNA"/>
</dbReference>
<organism evidence="4 5">
    <name type="scientific">Apiotrichum porosum</name>
    <dbReference type="NCBI Taxonomy" id="105984"/>
    <lineage>
        <taxon>Eukaryota</taxon>
        <taxon>Fungi</taxon>
        <taxon>Dikarya</taxon>
        <taxon>Basidiomycota</taxon>
        <taxon>Agaricomycotina</taxon>
        <taxon>Tremellomycetes</taxon>
        <taxon>Trichosporonales</taxon>
        <taxon>Trichosporonaceae</taxon>
        <taxon>Apiotrichum</taxon>
    </lineage>
</organism>
<dbReference type="Proteomes" id="UP000279236">
    <property type="component" value="Unassembled WGS sequence"/>
</dbReference>
<comment type="caution">
    <text evidence="4">The sequence shown here is derived from an EMBL/GenBank/DDBJ whole genome shotgun (WGS) entry which is preliminary data.</text>
</comment>
<keyword evidence="2" id="KW-1133">Transmembrane helix</keyword>
<name>A0A427XNY0_9TREE</name>
<dbReference type="AlphaFoldDB" id="A0A427XNY0"/>
<evidence type="ECO:0000256" key="3">
    <source>
        <dbReference type="SAM" id="SignalP"/>
    </source>
</evidence>
<evidence type="ECO:0000256" key="1">
    <source>
        <dbReference type="SAM" id="MobiDB-lite"/>
    </source>
</evidence>
<dbReference type="STRING" id="105984.A0A427XNY0"/>
<accession>A0A427XNY0</accession>
<evidence type="ECO:0000313" key="4">
    <source>
        <dbReference type="EMBL" id="RSH80605.1"/>
    </source>
</evidence>
<keyword evidence="5" id="KW-1185">Reference proteome</keyword>
<feature type="transmembrane region" description="Helical" evidence="2">
    <location>
        <begin position="288"/>
        <end position="312"/>
    </location>
</feature>
<sequence length="472" mass="49396">MLGRGLSSLSTWAGVLWVGSLCLLATTVDAADFNFWVDPDSVTECGQAQFMWHGGTAPYELTIYSVLGSAQRLNITRAEVAKDEGLRRSWAVDLTYREDDVVVFVMSDSSGFATGGASEKFVVGPRGSNITASCNAALPAGTTSSQANGSFAFQIGPSDDNLVQCAYTNFSWVANSGQTVTTPITFEGVIPNGDVVQFQTNDTASWAMLQMDIAQGTDMLFAAWDSNTPDSRSGGVSTIQTIVSGSTTCMTSGSPSSSAHSGGAIVLNALSPAEYARIPHKKRLSTGAIIGIAVGCAVAALAVIGALILFCCRRRTSGLAKNRRNPGADGFQGEPSTPLVRVQEFVYNPRDGGSSGNRLAGGLGPVAAHQYQRLGDEEKDEDPQERLLVEPTYSDTALSPRGEADLGDISSAHALSGAESRRQRPVSTGSFVPQSSPTDTTSSTAHSTVANYTVGQATVGTAAKAELRDPSH</sequence>
<dbReference type="RefSeq" id="XP_028475552.1">
    <property type="nucleotide sequence ID" value="XM_028624480.1"/>
</dbReference>
<keyword evidence="2" id="KW-0472">Membrane</keyword>
<protein>
    <recommendedName>
        <fullName evidence="6">Mid2 domain-containing protein</fullName>
    </recommendedName>
</protein>
<feature type="compositionally biased region" description="Low complexity" evidence="1">
    <location>
        <begin position="435"/>
        <end position="448"/>
    </location>
</feature>
<feature type="chain" id="PRO_5018970778" description="Mid2 domain-containing protein" evidence="3">
    <location>
        <begin position="31"/>
        <end position="472"/>
    </location>
</feature>
<evidence type="ECO:0008006" key="6">
    <source>
        <dbReference type="Google" id="ProtNLM"/>
    </source>
</evidence>
<proteinExistence type="predicted"/>